<reference evidence="2 3" key="1">
    <citation type="submission" date="2020-08" db="EMBL/GenBank/DDBJ databases">
        <title>Sequencing the genomes of 1000 actinobacteria strains.</title>
        <authorList>
            <person name="Klenk H.-P."/>
        </authorList>
    </citation>
    <scope>NUCLEOTIDE SEQUENCE [LARGE SCALE GENOMIC DNA]</scope>
    <source>
        <strain evidence="2 3">DSM 45084</strain>
    </source>
</reference>
<proteinExistence type="predicted"/>
<evidence type="ECO:0000313" key="2">
    <source>
        <dbReference type="EMBL" id="MBB4966004.1"/>
    </source>
</evidence>
<name>A0A7W7WW40_9PSEU</name>
<feature type="transmembrane region" description="Helical" evidence="1">
    <location>
        <begin position="6"/>
        <end position="28"/>
    </location>
</feature>
<accession>A0A7W7WW40</accession>
<keyword evidence="1" id="KW-0472">Membrane</keyword>
<evidence type="ECO:0000256" key="1">
    <source>
        <dbReference type="SAM" id="Phobius"/>
    </source>
</evidence>
<dbReference type="EMBL" id="JACHJS010000001">
    <property type="protein sequence ID" value="MBB4966004.1"/>
    <property type="molecule type" value="Genomic_DNA"/>
</dbReference>
<dbReference type="AlphaFoldDB" id="A0A7W7WW40"/>
<sequence>MSDVLATLGVFAIVVVVLLVAVALFLLFKLVRKHKQVHQPGTPVPTKAAYWVSLAYTVFPIDLLPDPIYLDDIVVLVGGLMYVGSSLRKRREVED</sequence>
<evidence type="ECO:0000313" key="3">
    <source>
        <dbReference type="Proteomes" id="UP000542674"/>
    </source>
</evidence>
<comment type="caution">
    <text evidence="2">The sequence shown here is derived from an EMBL/GenBank/DDBJ whole genome shotgun (WGS) entry which is preliminary data.</text>
</comment>
<gene>
    <name evidence="2" type="ORF">F4559_003363</name>
</gene>
<dbReference type="Proteomes" id="UP000542674">
    <property type="component" value="Unassembled WGS sequence"/>
</dbReference>
<keyword evidence="3" id="KW-1185">Reference proteome</keyword>
<keyword evidence="1" id="KW-1133">Transmembrane helix</keyword>
<organism evidence="2 3">
    <name type="scientific">Saccharothrix violaceirubra</name>
    <dbReference type="NCBI Taxonomy" id="413306"/>
    <lineage>
        <taxon>Bacteria</taxon>
        <taxon>Bacillati</taxon>
        <taxon>Actinomycetota</taxon>
        <taxon>Actinomycetes</taxon>
        <taxon>Pseudonocardiales</taxon>
        <taxon>Pseudonocardiaceae</taxon>
        <taxon>Saccharothrix</taxon>
    </lineage>
</organism>
<keyword evidence="1" id="KW-0812">Transmembrane</keyword>
<protein>
    <submittedName>
        <fullName evidence="2">Uncharacterized membrane protein YkvA (DUF1232 family)</fullName>
    </submittedName>
</protein>